<dbReference type="AlphaFoldDB" id="A0A9J6EER5"/>
<dbReference type="PANTHER" id="PTHR10857:SF106">
    <property type="entry name" value="C2 DOMAIN-CONTAINING PROTEIN"/>
    <property type="match status" value="1"/>
</dbReference>
<dbReference type="Proteomes" id="UP000821866">
    <property type="component" value="Chromosome 3"/>
</dbReference>
<evidence type="ECO:0000313" key="2">
    <source>
        <dbReference type="EMBL" id="KAH8032504.1"/>
    </source>
</evidence>
<accession>A0A9J6EER5</accession>
<gene>
    <name evidence="2" type="ORF">HPB51_025957</name>
</gene>
<sequence length="103" mass="11307">MLQTTEAIVQASLLPMSIIIIGVGNADFTAMEVLDGDVVQLSSGSHKSERDIVQFVPLNKFLQDAGSWQSKQVRLAKEVLAEIPGQVTSYMYKHNIKPVQPPL</sequence>
<dbReference type="GO" id="GO:0071277">
    <property type="term" value="P:cellular response to calcium ion"/>
    <property type="evidence" value="ECO:0007669"/>
    <property type="project" value="TreeGrafter"/>
</dbReference>
<dbReference type="VEuPathDB" id="VectorBase:LOC119163351"/>
<evidence type="ECO:0000313" key="3">
    <source>
        <dbReference type="Proteomes" id="UP000821866"/>
    </source>
</evidence>
<dbReference type="EMBL" id="JABSTU010000005">
    <property type="protein sequence ID" value="KAH8032504.1"/>
    <property type="molecule type" value="Genomic_DNA"/>
</dbReference>
<organism evidence="2 3">
    <name type="scientific">Rhipicephalus microplus</name>
    <name type="common">Cattle tick</name>
    <name type="synonym">Boophilus microplus</name>
    <dbReference type="NCBI Taxonomy" id="6941"/>
    <lineage>
        <taxon>Eukaryota</taxon>
        <taxon>Metazoa</taxon>
        <taxon>Ecdysozoa</taxon>
        <taxon>Arthropoda</taxon>
        <taxon>Chelicerata</taxon>
        <taxon>Arachnida</taxon>
        <taxon>Acari</taxon>
        <taxon>Parasitiformes</taxon>
        <taxon>Ixodida</taxon>
        <taxon>Ixodoidea</taxon>
        <taxon>Ixodidae</taxon>
        <taxon>Rhipicephalinae</taxon>
        <taxon>Rhipicephalus</taxon>
        <taxon>Boophilus</taxon>
    </lineage>
</organism>
<feature type="domain" description="Copine C-terminal" evidence="1">
    <location>
        <begin position="2"/>
        <end position="98"/>
    </location>
</feature>
<dbReference type="PANTHER" id="PTHR10857">
    <property type="entry name" value="COPINE"/>
    <property type="match status" value="1"/>
</dbReference>
<proteinExistence type="predicted"/>
<comment type="caution">
    <text evidence="2">The sequence shown here is derived from an EMBL/GenBank/DDBJ whole genome shotgun (WGS) entry which is preliminary data.</text>
</comment>
<protein>
    <recommendedName>
        <fullName evidence="1">Copine C-terminal domain-containing protein</fullName>
    </recommendedName>
</protein>
<dbReference type="GO" id="GO:0005544">
    <property type="term" value="F:calcium-dependent phospholipid binding"/>
    <property type="evidence" value="ECO:0007669"/>
    <property type="project" value="InterPro"/>
</dbReference>
<reference evidence="2" key="1">
    <citation type="journal article" date="2020" name="Cell">
        <title>Large-Scale Comparative Analyses of Tick Genomes Elucidate Their Genetic Diversity and Vector Capacities.</title>
        <authorList>
            <consortium name="Tick Genome and Microbiome Consortium (TIGMIC)"/>
            <person name="Jia N."/>
            <person name="Wang J."/>
            <person name="Shi W."/>
            <person name="Du L."/>
            <person name="Sun Y."/>
            <person name="Zhan W."/>
            <person name="Jiang J.F."/>
            <person name="Wang Q."/>
            <person name="Zhang B."/>
            <person name="Ji P."/>
            <person name="Bell-Sakyi L."/>
            <person name="Cui X.M."/>
            <person name="Yuan T.T."/>
            <person name="Jiang B.G."/>
            <person name="Yang W.F."/>
            <person name="Lam T.T."/>
            <person name="Chang Q.C."/>
            <person name="Ding S.J."/>
            <person name="Wang X.J."/>
            <person name="Zhu J.G."/>
            <person name="Ruan X.D."/>
            <person name="Zhao L."/>
            <person name="Wei J.T."/>
            <person name="Ye R.Z."/>
            <person name="Que T.C."/>
            <person name="Du C.H."/>
            <person name="Zhou Y.H."/>
            <person name="Cheng J.X."/>
            <person name="Dai P.F."/>
            <person name="Guo W.B."/>
            <person name="Han X.H."/>
            <person name="Huang E.J."/>
            <person name="Li L.F."/>
            <person name="Wei W."/>
            <person name="Gao Y.C."/>
            <person name="Liu J.Z."/>
            <person name="Shao H.Z."/>
            <person name="Wang X."/>
            <person name="Wang C.C."/>
            <person name="Yang T.C."/>
            <person name="Huo Q.B."/>
            <person name="Li W."/>
            <person name="Chen H.Y."/>
            <person name="Chen S.E."/>
            <person name="Zhou L.G."/>
            <person name="Ni X.B."/>
            <person name="Tian J.H."/>
            <person name="Sheng Y."/>
            <person name="Liu T."/>
            <person name="Pan Y.S."/>
            <person name="Xia L.Y."/>
            <person name="Li J."/>
            <person name="Zhao F."/>
            <person name="Cao W.C."/>
        </authorList>
    </citation>
    <scope>NUCLEOTIDE SEQUENCE</scope>
    <source>
        <strain evidence="2">Rmic-2018</strain>
    </source>
</reference>
<dbReference type="GO" id="GO:0005886">
    <property type="term" value="C:plasma membrane"/>
    <property type="evidence" value="ECO:0007669"/>
    <property type="project" value="TreeGrafter"/>
</dbReference>
<evidence type="ECO:0000259" key="1">
    <source>
        <dbReference type="Pfam" id="PF07002"/>
    </source>
</evidence>
<dbReference type="InterPro" id="IPR010734">
    <property type="entry name" value="Copine_C"/>
</dbReference>
<name>A0A9J6EER5_RHIMP</name>
<keyword evidence="3" id="KW-1185">Reference proteome</keyword>
<dbReference type="Pfam" id="PF07002">
    <property type="entry name" value="Copine"/>
    <property type="match status" value="1"/>
</dbReference>
<dbReference type="InterPro" id="IPR045052">
    <property type="entry name" value="Copine"/>
</dbReference>
<reference evidence="2" key="2">
    <citation type="submission" date="2021-09" db="EMBL/GenBank/DDBJ databases">
        <authorList>
            <person name="Jia N."/>
            <person name="Wang J."/>
            <person name="Shi W."/>
            <person name="Du L."/>
            <person name="Sun Y."/>
            <person name="Zhan W."/>
            <person name="Jiang J."/>
            <person name="Wang Q."/>
            <person name="Zhang B."/>
            <person name="Ji P."/>
            <person name="Sakyi L.B."/>
            <person name="Cui X."/>
            <person name="Yuan T."/>
            <person name="Jiang B."/>
            <person name="Yang W."/>
            <person name="Lam T.T.-Y."/>
            <person name="Chang Q."/>
            <person name="Ding S."/>
            <person name="Wang X."/>
            <person name="Zhu J."/>
            <person name="Ruan X."/>
            <person name="Zhao L."/>
            <person name="Wei J."/>
            <person name="Que T."/>
            <person name="Du C."/>
            <person name="Cheng J."/>
            <person name="Dai P."/>
            <person name="Han X."/>
            <person name="Huang E."/>
            <person name="Gao Y."/>
            <person name="Liu J."/>
            <person name="Shao H."/>
            <person name="Ye R."/>
            <person name="Li L."/>
            <person name="Wei W."/>
            <person name="Wang X."/>
            <person name="Wang C."/>
            <person name="Huo Q."/>
            <person name="Li W."/>
            <person name="Guo W."/>
            <person name="Chen H."/>
            <person name="Chen S."/>
            <person name="Zhou L."/>
            <person name="Zhou L."/>
            <person name="Ni X."/>
            <person name="Tian J."/>
            <person name="Zhou Y."/>
            <person name="Sheng Y."/>
            <person name="Liu T."/>
            <person name="Pan Y."/>
            <person name="Xia L."/>
            <person name="Li J."/>
            <person name="Zhao F."/>
            <person name="Cao W."/>
        </authorList>
    </citation>
    <scope>NUCLEOTIDE SEQUENCE</scope>
    <source>
        <strain evidence="2">Rmic-2018</strain>
        <tissue evidence="2">Larvae</tissue>
    </source>
</reference>